<proteinExistence type="predicted"/>
<evidence type="ECO:0000256" key="2">
    <source>
        <dbReference type="SAM" id="SignalP"/>
    </source>
</evidence>
<dbReference type="AlphaFoldDB" id="A0A286GLX5"/>
<evidence type="ECO:0000313" key="3">
    <source>
        <dbReference type="EMBL" id="SOD96518.1"/>
    </source>
</evidence>
<dbReference type="RefSeq" id="WP_097279739.1">
    <property type="nucleotide sequence ID" value="NZ_OCNJ01000005.1"/>
</dbReference>
<gene>
    <name evidence="3" type="ORF">SAMN05421508_105377</name>
</gene>
<keyword evidence="2" id="KW-0732">Signal</keyword>
<evidence type="ECO:0000313" key="4">
    <source>
        <dbReference type="Proteomes" id="UP000219621"/>
    </source>
</evidence>
<evidence type="ECO:0000256" key="1">
    <source>
        <dbReference type="SAM" id="MobiDB-lite"/>
    </source>
</evidence>
<sequence>MRPVLAAAVFLTALPLAGAAAVAQEAPPRQKASEPPVMVLRCTGNEPFWSLDLGPGTALLRRPGGEQVEETTFTGTLDSLGFLDPPWMVWRGAAASGDGTDVAEGAGDDLVAVIRREECRDSMKGDLRDARAVLSLPGGGTVTGCCIAPDEAAPTAAPGGSQGLDTPRAN</sequence>
<organism evidence="3 4">
    <name type="scientific">Caenispirillum bisanense</name>
    <dbReference type="NCBI Taxonomy" id="414052"/>
    <lineage>
        <taxon>Bacteria</taxon>
        <taxon>Pseudomonadati</taxon>
        <taxon>Pseudomonadota</taxon>
        <taxon>Alphaproteobacteria</taxon>
        <taxon>Rhodospirillales</taxon>
        <taxon>Novispirillaceae</taxon>
        <taxon>Caenispirillum</taxon>
    </lineage>
</organism>
<name>A0A286GLX5_9PROT</name>
<reference evidence="3 4" key="1">
    <citation type="submission" date="2017-09" db="EMBL/GenBank/DDBJ databases">
        <authorList>
            <person name="Ehlers B."/>
            <person name="Leendertz F.H."/>
        </authorList>
    </citation>
    <scope>NUCLEOTIDE SEQUENCE [LARGE SCALE GENOMIC DNA]</scope>
    <source>
        <strain evidence="3 4">USBA 140</strain>
    </source>
</reference>
<accession>A0A286GLX5</accession>
<feature type="region of interest" description="Disordered" evidence="1">
    <location>
        <begin position="150"/>
        <end position="170"/>
    </location>
</feature>
<feature type="signal peptide" evidence="2">
    <location>
        <begin position="1"/>
        <end position="19"/>
    </location>
</feature>
<keyword evidence="4" id="KW-1185">Reference proteome</keyword>
<feature type="chain" id="PRO_5012222514" evidence="2">
    <location>
        <begin position="20"/>
        <end position="170"/>
    </location>
</feature>
<dbReference type="Proteomes" id="UP000219621">
    <property type="component" value="Unassembled WGS sequence"/>
</dbReference>
<protein>
    <submittedName>
        <fullName evidence="3">Uncharacterized membrane protein</fullName>
    </submittedName>
</protein>
<dbReference type="OrthoDB" id="7364708at2"/>
<dbReference type="EMBL" id="OCNJ01000005">
    <property type="protein sequence ID" value="SOD96518.1"/>
    <property type="molecule type" value="Genomic_DNA"/>
</dbReference>